<dbReference type="AlphaFoldDB" id="L2G0R2"/>
<dbReference type="HOGENOM" id="CLU_891398_0_0_1"/>
<keyword evidence="4" id="KW-1185">Reference proteome</keyword>
<gene>
    <name evidence="2" type="ORF">CGGC5_8039</name>
    <name evidence="3" type="ORF">CGGC5_v014886</name>
</gene>
<feature type="region of interest" description="Disordered" evidence="1">
    <location>
        <begin position="40"/>
        <end position="69"/>
    </location>
</feature>
<dbReference type="Proteomes" id="UP000011096">
    <property type="component" value="Unassembled WGS sequence"/>
</dbReference>
<reference evidence="3 4" key="3">
    <citation type="submission" date="2020-04" db="EMBL/GenBank/DDBJ databases">
        <title>Genome sequencing and assembly of multiple isolates from the Colletotrichum gloeosporioides species complex.</title>
        <authorList>
            <person name="Gan P."/>
            <person name="Shirasu K."/>
        </authorList>
    </citation>
    <scope>NUCLEOTIDE SEQUENCE [LARGE SCALE GENOMIC DNA]</scope>
    <source>
        <strain evidence="3 4">Nara gc5</strain>
    </source>
</reference>
<proteinExistence type="predicted"/>
<dbReference type="EMBL" id="KB020732">
    <property type="protein sequence ID" value="ELA31866.1"/>
    <property type="molecule type" value="Genomic_DNA"/>
</dbReference>
<dbReference type="OrthoDB" id="4812675at2759"/>
<protein>
    <submittedName>
        <fullName evidence="2">Uncharacterized protein</fullName>
    </submittedName>
</protein>
<organism evidence="2">
    <name type="scientific">Colletotrichum fructicola (strain Nara gc5)</name>
    <name type="common">Anthracnose fungus</name>
    <name type="synonym">Colletotrichum gloeosporioides (strain Nara gc5)</name>
    <dbReference type="NCBI Taxonomy" id="1213859"/>
    <lineage>
        <taxon>Eukaryota</taxon>
        <taxon>Fungi</taxon>
        <taxon>Dikarya</taxon>
        <taxon>Ascomycota</taxon>
        <taxon>Pezizomycotina</taxon>
        <taxon>Sordariomycetes</taxon>
        <taxon>Hypocreomycetidae</taxon>
        <taxon>Glomerellales</taxon>
        <taxon>Glomerellaceae</taxon>
        <taxon>Colletotrichum</taxon>
        <taxon>Colletotrichum gloeosporioides species complex</taxon>
    </lineage>
</organism>
<evidence type="ECO:0000256" key="1">
    <source>
        <dbReference type="SAM" id="MobiDB-lite"/>
    </source>
</evidence>
<evidence type="ECO:0000313" key="4">
    <source>
        <dbReference type="Proteomes" id="UP000011096"/>
    </source>
</evidence>
<dbReference type="InParanoid" id="L2G0R2"/>
<sequence>MSFSSQDMNESFYSTGMITPTSPSNMTDIYFHPDSTFFSSRNPTNTKEDEDACMDSSLNQNNKDDDCGRPPVNQSLRITHANYAMIPEFNVRFLWVNQVEESWAETQKSFLWEANLYVQARDVGQLMHEGFYLSTDQEIKGTGCIAQNVCPGEPNYGDWKHTRHYIFKDPDMKWTAHLHVCASQMAELARFRLTDLKPSKLVFSWAYNPEGFHVYGYSLFNPKDNFNTIYEDVPLEGIWPWPKEKRIHPSIPAGTPRANDDMNQKGMGNPYPFEAYNGVPPLLRPGWQPRPQPGLHTSILARPPLCPQNRPIALVGDGVCQQVVQRRRLQRQPDM</sequence>
<evidence type="ECO:0000313" key="3">
    <source>
        <dbReference type="EMBL" id="KAF4476147.1"/>
    </source>
</evidence>
<reference evidence="2" key="1">
    <citation type="submission" date="2012-08" db="EMBL/GenBank/DDBJ databases">
        <title>Genome analysis of Colletotrichum orbiculare and Colletotrichum fructicola.</title>
        <authorList>
            <person name="Gan P.H.P."/>
            <person name="Ikeda K."/>
            <person name="Irieda H."/>
            <person name="Narusaka M."/>
            <person name="O'Connell R.J."/>
            <person name="Narusaka Y."/>
            <person name="Takano Y."/>
            <person name="Kubo Y."/>
            <person name="Shirasu K."/>
        </authorList>
    </citation>
    <scope>NUCLEOTIDE SEQUENCE</scope>
    <source>
        <strain evidence="2">Nara gc5</strain>
    </source>
</reference>
<accession>L2G0R2</accession>
<evidence type="ECO:0000313" key="2">
    <source>
        <dbReference type="EMBL" id="ELA31866.1"/>
    </source>
</evidence>
<name>L2G0R2_COLFN</name>
<dbReference type="EMBL" id="ANPB02000009">
    <property type="protein sequence ID" value="KAF4476147.1"/>
    <property type="molecule type" value="Genomic_DNA"/>
</dbReference>
<reference evidence="3 4" key="2">
    <citation type="submission" date="2012-08" db="EMBL/GenBank/DDBJ databases">
        <authorList>
            <person name="Gan P.H.P."/>
            <person name="Ikeda K."/>
            <person name="Irieda H."/>
            <person name="Narusaka M."/>
            <person name="O'Connell R.J."/>
            <person name="Narusaka Y."/>
            <person name="Takano Y."/>
            <person name="Kubo Y."/>
            <person name="Shirasu K."/>
        </authorList>
    </citation>
    <scope>NUCLEOTIDE SEQUENCE [LARGE SCALE GENOMIC DNA]</scope>
    <source>
        <strain evidence="3 4">Nara gc5</strain>
    </source>
</reference>